<dbReference type="EMBL" id="CP019606">
    <property type="protein sequence ID" value="AQP48136.1"/>
    <property type="molecule type" value="Genomic_DNA"/>
</dbReference>
<dbReference type="SUPFAM" id="SSF141318">
    <property type="entry name" value="TM0957-like"/>
    <property type="match status" value="1"/>
</dbReference>
<dbReference type="Pfam" id="PF10054">
    <property type="entry name" value="DUF2291"/>
    <property type="match status" value="1"/>
</dbReference>
<dbReference type="KEGG" id="tes:BW730_12155"/>
<evidence type="ECO:0008006" key="3">
    <source>
        <dbReference type="Google" id="ProtNLM"/>
    </source>
</evidence>
<reference evidence="2" key="1">
    <citation type="submission" date="2017-02" db="EMBL/GenBank/DDBJ databases">
        <title>Tessaracoccus aquaemaris sp. nov., isolated from the intestine of a Korean rockfish, Sebastes schlegelii, in a marine aquaculture pond.</title>
        <authorList>
            <person name="Tak E.J."/>
            <person name="Bae J.-W."/>
        </authorList>
    </citation>
    <scope>NUCLEOTIDE SEQUENCE [LARGE SCALE GENOMIC DNA]</scope>
    <source>
        <strain evidence="2">NSG39</strain>
    </source>
</reference>
<dbReference type="Proteomes" id="UP000188145">
    <property type="component" value="Chromosome"/>
</dbReference>
<evidence type="ECO:0000313" key="2">
    <source>
        <dbReference type="Proteomes" id="UP000188145"/>
    </source>
</evidence>
<keyword evidence="2" id="KW-1185">Reference proteome</keyword>
<proteinExistence type="predicted"/>
<dbReference type="InterPro" id="IPR036215">
    <property type="entry name" value="TM0957-like_sf"/>
</dbReference>
<gene>
    <name evidence="1" type="ORF">BW730_12155</name>
</gene>
<dbReference type="STRING" id="1332264.BW730_12155"/>
<dbReference type="InterPro" id="IPR014582">
    <property type="entry name" value="UCP033535_lipo"/>
</dbReference>
<dbReference type="OrthoDB" id="6631333at2"/>
<name>A0A1Q2CPU4_9ACTN</name>
<organism evidence="1 2">
    <name type="scientific">Tessaracoccus aquimaris</name>
    <dbReference type="NCBI Taxonomy" id="1332264"/>
    <lineage>
        <taxon>Bacteria</taxon>
        <taxon>Bacillati</taxon>
        <taxon>Actinomycetota</taxon>
        <taxon>Actinomycetes</taxon>
        <taxon>Propionibacteriales</taxon>
        <taxon>Propionibacteriaceae</taxon>
        <taxon>Tessaracoccus</taxon>
    </lineage>
</organism>
<evidence type="ECO:0000313" key="1">
    <source>
        <dbReference type="EMBL" id="AQP48136.1"/>
    </source>
</evidence>
<dbReference type="RefSeq" id="WP_158522650.1">
    <property type="nucleotide sequence ID" value="NZ_CP019606.1"/>
</dbReference>
<accession>A0A1Q2CPU4</accession>
<dbReference type="AlphaFoldDB" id="A0A1Q2CPU4"/>
<protein>
    <recommendedName>
        <fullName evidence="3">DUF2291 domain-containing protein</fullName>
    </recommendedName>
</protein>
<sequence length="219" mass="22924">MPGTKSRPVWLRTPVIAAVCTVALLVAMYFNTTFVGAGQQAVAADTAIEYAKLNYADVIVPNLVDKANDLPELAGKIVADPDATGEEFGRREDAGKPYSYAVKATGTVAEGEFGEVALEVDGMPEGITVGVAIPPLGSSTALRDAGTDLTFGSFTNQTEYQNVAIELNKLAAADVYADLKLADHIGQQITVVGALTWASKTGGEVTHVTIIPVAIEVQQ</sequence>